<gene>
    <name evidence="2" type="ORF">GPM918_LOCUS31716</name>
    <name evidence="3" type="ORF">SRO942_LOCUS32365</name>
</gene>
<dbReference type="Proteomes" id="UP000681722">
    <property type="component" value="Unassembled WGS sequence"/>
</dbReference>
<name>A0A815IQL6_9BILA</name>
<evidence type="ECO:0000313" key="2">
    <source>
        <dbReference type="EMBL" id="CAF1368045.1"/>
    </source>
</evidence>
<proteinExistence type="predicted"/>
<feature type="chain" id="PRO_5036411761" evidence="1">
    <location>
        <begin position="23"/>
        <end position="189"/>
    </location>
</feature>
<evidence type="ECO:0000256" key="1">
    <source>
        <dbReference type="SAM" id="SignalP"/>
    </source>
</evidence>
<dbReference type="AlphaFoldDB" id="A0A815IQL6"/>
<dbReference type="EMBL" id="CAJOBC010073888">
    <property type="protein sequence ID" value="CAF4251827.1"/>
    <property type="molecule type" value="Genomic_DNA"/>
</dbReference>
<accession>A0A815IQL6</accession>
<feature type="signal peptide" evidence="1">
    <location>
        <begin position="1"/>
        <end position="22"/>
    </location>
</feature>
<organism evidence="2 4">
    <name type="scientific">Didymodactylos carnosus</name>
    <dbReference type="NCBI Taxonomy" id="1234261"/>
    <lineage>
        <taxon>Eukaryota</taxon>
        <taxon>Metazoa</taxon>
        <taxon>Spiralia</taxon>
        <taxon>Gnathifera</taxon>
        <taxon>Rotifera</taxon>
        <taxon>Eurotatoria</taxon>
        <taxon>Bdelloidea</taxon>
        <taxon>Philodinida</taxon>
        <taxon>Philodinidae</taxon>
        <taxon>Didymodactylos</taxon>
    </lineage>
</organism>
<keyword evidence="1" id="KW-0732">Signal</keyword>
<dbReference type="OrthoDB" id="10020248at2759"/>
<protein>
    <submittedName>
        <fullName evidence="2">Uncharacterized protein</fullName>
    </submittedName>
</protein>
<evidence type="ECO:0000313" key="4">
    <source>
        <dbReference type="Proteomes" id="UP000663829"/>
    </source>
</evidence>
<sequence length="189" mass="20596">MHLLALTLGALLVFTASNQGQAADQTAQQQAKKFLAKVNLTVSPNGTGYKWITLCQVKARVADTGFEEKENTQTCTYTAHGMISETRVKENGEQWRCSYNSEFYASGTMLTYENEITNKYEAAIKLAGEAKYKAAVELLQSMESQHIQRLKVAANKDSAKLTATATGAAFFGGGGNCDLTLEGFVNQLF</sequence>
<comment type="caution">
    <text evidence="2">The sequence shown here is derived from an EMBL/GenBank/DDBJ whole genome shotgun (WGS) entry which is preliminary data.</text>
</comment>
<evidence type="ECO:0000313" key="3">
    <source>
        <dbReference type="EMBL" id="CAF4251827.1"/>
    </source>
</evidence>
<reference evidence="2" key="1">
    <citation type="submission" date="2021-02" db="EMBL/GenBank/DDBJ databases">
        <authorList>
            <person name="Nowell W R."/>
        </authorList>
    </citation>
    <scope>NUCLEOTIDE SEQUENCE</scope>
</reference>
<dbReference type="Proteomes" id="UP000663829">
    <property type="component" value="Unassembled WGS sequence"/>
</dbReference>
<dbReference type="EMBL" id="CAJNOQ010015763">
    <property type="protein sequence ID" value="CAF1368045.1"/>
    <property type="molecule type" value="Genomic_DNA"/>
</dbReference>
<keyword evidence="4" id="KW-1185">Reference proteome</keyword>